<dbReference type="OrthoDB" id="9808428at2"/>
<evidence type="ECO:0000313" key="3">
    <source>
        <dbReference type="EMBL" id="RUL89084.1"/>
    </source>
</evidence>
<dbReference type="GO" id="GO:0004519">
    <property type="term" value="F:endonuclease activity"/>
    <property type="evidence" value="ECO:0007669"/>
    <property type="project" value="UniProtKB-KW"/>
</dbReference>
<dbReference type="Gene3D" id="3.90.1570.10">
    <property type="entry name" value="tt1808, chain A"/>
    <property type="match status" value="1"/>
</dbReference>
<sequence length="231" mass="25625">MASPADLETVRRQRLPDLEPAPPGARYDRSSIEADALVTIEGQTERDFFLRAPEDRYCEFIDGTVYMPSPVSVRHQELVGFWYVLLSAFCHERERGRVLTGPAVLRVAPDRDLEPDVFVAPAGAEPLPPSGLAMGEAVLVVEVLSPGNCSHDLDRKAAVYREARIPEIVYVDDRDKVLIVHRLALGDYETIRLGSGRWESGAVPGFWLDVSWLWGEPLPGSHRLIDAILAG</sequence>
<accession>A0A432MNS3</accession>
<reference evidence="3 4" key="1">
    <citation type="submission" date="2018-12" db="EMBL/GenBank/DDBJ databases">
        <authorList>
            <person name="Toschakov S.V."/>
        </authorList>
    </citation>
    <scope>NUCLEOTIDE SEQUENCE [LARGE SCALE GENOMIC DNA]</scope>
    <source>
        <strain evidence="3 4">GM2012</strain>
    </source>
</reference>
<dbReference type="PANTHER" id="PTHR35400">
    <property type="entry name" value="SLR1083 PROTEIN"/>
    <property type="match status" value="1"/>
</dbReference>
<dbReference type="PANTHER" id="PTHR35400:SF3">
    <property type="entry name" value="SLL1072 PROTEIN"/>
    <property type="match status" value="1"/>
</dbReference>
<dbReference type="InterPro" id="IPR012296">
    <property type="entry name" value="Nuclease_put_TT1808"/>
</dbReference>
<keyword evidence="3" id="KW-0540">Nuclease</keyword>
<evidence type="ECO:0000313" key="4">
    <source>
        <dbReference type="Proteomes" id="UP000280296"/>
    </source>
</evidence>
<evidence type="ECO:0000256" key="1">
    <source>
        <dbReference type="SAM" id="MobiDB-lite"/>
    </source>
</evidence>
<organism evidence="3 4">
    <name type="scientific">Tautonia sociabilis</name>
    <dbReference type="NCBI Taxonomy" id="2080755"/>
    <lineage>
        <taxon>Bacteria</taxon>
        <taxon>Pseudomonadati</taxon>
        <taxon>Planctomycetota</taxon>
        <taxon>Planctomycetia</taxon>
        <taxon>Isosphaerales</taxon>
        <taxon>Isosphaeraceae</taxon>
        <taxon>Tautonia</taxon>
    </lineage>
</organism>
<keyword evidence="3" id="KW-0378">Hydrolase</keyword>
<dbReference type="InterPro" id="IPR008538">
    <property type="entry name" value="Uma2"/>
</dbReference>
<feature type="compositionally biased region" description="Basic and acidic residues" evidence="1">
    <location>
        <begin position="8"/>
        <end position="17"/>
    </location>
</feature>
<protein>
    <submittedName>
        <fullName evidence="3">Uma2 family endonuclease</fullName>
    </submittedName>
</protein>
<name>A0A432MNS3_9BACT</name>
<evidence type="ECO:0000259" key="2">
    <source>
        <dbReference type="Pfam" id="PF05685"/>
    </source>
</evidence>
<feature type="region of interest" description="Disordered" evidence="1">
    <location>
        <begin position="1"/>
        <end position="27"/>
    </location>
</feature>
<dbReference type="CDD" id="cd06260">
    <property type="entry name" value="DUF820-like"/>
    <property type="match status" value="1"/>
</dbReference>
<comment type="caution">
    <text evidence="3">The sequence shown here is derived from an EMBL/GenBank/DDBJ whole genome shotgun (WGS) entry which is preliminary data.</text>
</comment>
<proteinExistence type="predicted"/>
<keyword evidence="3" id="KW-0255">Endonuclease</keyword>
<feature type="domain" description="Putative restriction endonuclease" evidence="2">
    <location>
        <begin position="49"/>
        <end position="210"/>
    </location>
</feature>
<dbReference type="Pfam" id="PF05685">
    <property type="entry name" value="Uma2"/>
    <property type="match status" value="1"/>
</dbReference>
<gene>
    <name evidence="3" type="ORF">TsocGM_04315</name>
</gene>
<dbReference type="RefSeq" id="WP_126724078.1">
    <property type="nucleotide sequence ID" value="NZ_RYZH01000005.1"/>
</dbReference>
<dbReference type="EMBL" id="RYZH01000005">
    <property type="protein sequence ID" value="RUL89084.1"/>
    <property type="molecule type" value="Genomic_DNA"/>
</dbReference>
<dbReference type="AlphaFoldDB" id="A0A432MNS3"/>
<reference evidence="3 4" key="2">
    <citation type="submission" date="2019-01" db="EMBL/GenBank/DDBJ databases">
        <title>Tautonia sociabilis, a novel thermotolerant planctomycete of Isosphaeraceae family, isolated from a 4000 m deep subterranean habitat.</title>
        <authorList>
            <person name="Kovaleva O.L."/>
            <person name="Elcheninov A.G."/>
            <person name="Van Heerden E."/>
            <person name="Toshchakov S.V."/>
            <person name="Novikov A."/>
            <person name="Bonch-Osmolovskaya E.A."/>
            <person name="Kublanov I.V."/>
        </authorList>
    </citation>
    <scope>NUCLEOTIDE SEQUENCE [LARGE SCALE GENOMIC DNA]</scope>
    <source>
        <strain evidence="3 4">GM2012</strain>
    </source>
</reference>
<dbReference type="InterPro" id="IPR011335">
    <property type="entry name" value="Restrct_endonuc-II-like"/>
</dbReference>
<dbReference type="Proteomes" id="UP000280296">
    <property type="component" value="Unassembled WGS sequence"/>
</dbReference>
<keyword evidence="4" id="KW-1185">Reference proteome</keyword>
<dbReference type="SUPFAM" id="SSF52980">
    <property type="entry name" value="Restriction endonuclease-like"/>
    <property type="match status" value="1"/>
</dbReference>